<name>L9WQ90_9EURY</name>
<evidence type="ECO:0000313" key="1">
    <source>
        <dbReference type="EMBL" id="ELY50488.1"/>
    </source>
</evidence>
<reference evidence="1 2" key="1">
    <citation type="journal article" date="2014" name="PLoS Genet.">
        <title>Phylogenetically driven sequencing of extremely halophilic archaea reveals strategies for static and dynamic osmo-response.</title>
        <authorList>
            <person name="Becker E.A."/>
            <person name="Seitzer P.M."/>
            <person name="Tritt A."/>
            <person name="Larsen D."/>
            <person name="Krusor M."/>
            <person name="Yao A.I."/>
            <person name="Wu D."/>
            <person name="Madern D."/>
            <person name="Eisen J.A."/>
            <person name="Darling A.E."/>
            <person name="Facciotti M.T."/>
        </authorList>
    </citation>
    <scope>NUCLEOTIDE SEQUENCE [LARGE SCALE GENOMIC DNA]</scope>
    <source>
        <strain evidence="1 2">DSM 18795</strain>
    </source>
</reference>
<dbReference type="AlphaFoldDB" id="L9WQ90"/>
<accession>L9WQ90</accession>
<dbReference type="Gene3D" id="3.40.50.300">
    <property type="entry name" value="P-loop containing nucleotide triphosphate hydrolases"/>
    <property type="match status" value="1"/>
</dbReference>
<comment type="caution">
    <text evidence="1">The sequence shown here is derived from an EMBL/GenBank/DDBJ whole genome shotgun (WGS) entry which is preliminary data.</text>
</comment>
<evidence type="ECO:0000313" key="2">
    <source>
        <dbReference type="Proteomes" id="UP000011531"/>
    </source>
</evidence>
<protein>
    <submittedName>
        <fullName evidence="1">Uncharacterized protein</fullName>
    </submittedName>
</protein>
<gene>
    <name evidence="1" type="ORF">C492_21972</name>
</gene>
<dbReference type="InterPro" id="IPR027417">
    <property type="entry name" value="P-loop_NTPase"/>
</dbReference>
<dbReference type="EMBL" id="AOIA01000167">
    <property type="protein sequence ID" value="ELY50488.1"/>
    <property type="molecule type" value="Genomic_DNA"/>
</dbReference>
<dbReference type="OrthoDB" id="28808at2157"/>
<proteinExistence type="predicted"/>
<keyword evidence="2" id="KW-1185">Reference proteome</keyword>
<organism evidence="1 2">
    <name type="scientific">Natronococcus jeotgali DSM 18795</name>
    <dbReference type="NCBI Taxonomy" id="1227498"/>
    <lineage>
        <taxon>Archaea</taxon>
        <taxon>Methanobacteriati</taxon>
        <taxon>Methanobacteriota</taxon>
        <taxon>Stenosarchaea group</taxon>
        <taxon>Halobacteria</taxon>
        <taxon>Halobacteriales</taxon>
        <taxon>Natrialbaceae</taxon>
        <taxon>Natronococcus</taxon>
    </lineage>
</organism>
<dbReference type="RefSeq" id="WP_008427460.1">
    <property type="nucleotide sequence ID" value="NZ_AOIA01000167.1"/>
</dbReference>
<dbReference type="PATRIC" id="fig|1227498.3.peg.4365"/>
<dbReference type="STRING" id="1227498.C492_21972"/>
<dbReference type="Pfam" id="PF13671">
    <property type="entry name" value="AAA_33"/>
    <property type="match status" value="1"/>
</dbReference>
<dbReference type="Proteomes" id="UP000011531">
    <property type="component" value="Unassembled WGS sequence"/>
</dbReference>
<dbReference type="SUPFAM" id="SSF52540">
    <property type="entry name" value="P-loop containing nucleoside triphosphate hydrolases"/>
    <property type="match status" value="1"/>
</dbReference>
<sequence length="192" mass="21781">MSDSGTTANRLAVAPRNRYSRRYEAVRSDGIRTRKVVRHLSERVIVVICGPPGAGKTTVATRVADRLDARGESVRLVHSDEFSRRTYERLYARVAGGPTDAIRLVDGTFYRREWQARFRSLGDVRFVLATASLETCLERNRRREDAIDEQGVHVVYREFEAPEADLELDTDELSAAAATERVLEALERWRSA</sequence>